<protein>
    <submittedName>
        <fullName evidence="1">Uncharacterized protein</fullName>
    </submittedName>
</protein>
<dbReference type="STRING" id="1108045.GORHZ_035_00020"/>
<reference evidence="1 2" key="1">
    <citation type="submission" date="2012-08" db="EMBL/GenBank/DDBJ databases">
        <title>Whole genome shotgun sequence of Gordonia rhizosphera NBRC 16068.</title>
        <authorList>
            <person name="Takarada H."/>
            <person name="Isaki S."/>
            <person name="Hosoyama A."/>
            <person name="Tsuchikane K."/>
            <person name="Katsumata H."/>
            <person name="Baba S."/>
            <person name="Ohji S."/>
            <person name="Yamazaki S."/>
            <person name="Fujita N."/>
        </authorList>
    </citation>
    <scope>NUCLEOTIDE SEQUENCE [LARGE SCALE GENOMIC DNA]</scope>
    <source>
        <strain evidence="1 2">NBRC 16068</strain>
    </source>
</reference>
<proteinExistence type="predicted"/>
<evidence type="ECO:0000313" key="2">
    <source>
        <dbReference type="Proteomes" id="UP000008363"/>
    </source>
</evidence>
<dbReference type="AlphaFoldDB" id="K6W8X2"/>
<dbReference type="OrthoDB" id="9130284at2"/>
<comment type="caution">
    <text evidence="1">The sequence shown here is derived from an EMBL/GenBank/DDBJ whole genome shotgun (WGS) entry which is preliminary data.</text>
</comment>
<accession>K6W8X2</accession>
<dbReference type="RefSeq" id="WP_006330296.1">
    <property type="nucleotide sequence ID" value="NZ_BAHC01000035.1"/>
</dbReference>
<gene>
    <name evidence="1" type="ORF">GORHZ_035_00020</name>
</gene>
<name>K6W8X2_9ACTN</name>
<keyword evidence="2" id="KW-1185">Reference proteome</keyword>
<organism evidence="1 2">
    <name type="scientific">Gordonia rhizosphera NBRC 16068</name>
    <dbReference type="NCBI Taxonomy" id="1108045"/>
    <lineage>
        <taxon>Bacteria</taxon>
        <taxon>Bacillati</taxon>
        <taxon>Actinomycetota</taxon>
        <taxon>Actinomycetes</taxon>
        <taxon>Mycobacteriales</taxon>
        <taxon>Gordoniaceae</taxon>
        <taxon>Gordonia</taxon>
    </lineage>
</organism>
<evidence type="ECO:0000313" key="1">
    <source>
        <dbReference type="EMBL" id="GAB88662.1"/>
    </source>
</evidence>
<dbReference type="Proteomes" id="UP000008363">
    <property type="component" value="Unassembled WGS sequence"/>
</dbReference>
<dbReference type="EMBL" id="BAHC01000035">
    <property type="protein sequence ID" value="GAB88662.1"/>
    <property type="molecule type" value="Genomic_DNA"/>
</dbReference>
<sequence>MTISTLTSAPPSGRRRPVIIDDTDYSTAVIRQGSQIPWTDLGALAGHYGQVQSLLGPDAAWVDVQRWQQAQLAAAPRIVDDMGARARIGYPLRTLLGDEGLLEEFTKTVITISDATRRRIVLGLPSPGTWLGWAHAVAGNPLDEIDFDSADSASMYVAEWLGQLGSLPVDLILLDASTPLDGLDESLRDYTAITNVIGHLGWSAAMRHPDRVETTGEIVIADLPPGYWNGGAPIPDGDLILAAIPPTSSPEEVLDKLGQLN</sequence>
<dbReference type="eggNOG" id="ENOG502ZA8Z">
    <property type="taxonomic scope" value="Bacteria"/>
</dbReference>